<proteinExistence type="predicted"/>
<dbReference type="AlphaFoldDB" id="U1WHP2"/>
<dbReference type="GO" id="GO:0016491">
    <property type="term" value="F:oxidoreductase activity"/>
    <property type="evidence" value="ECO:0007669"/>
    <property type="project" value="InterPro"/>
</dbReference>
<evidence type="ECO:0000259" key="1">
    <source>
        <dbReference type="Pfam" id="PF00881"/>
    </source>
</evidence>
<dbReference type="PATRIC" id="fig|649747.3.peg.3483"/>
<dbReference type="STRING" id="649747.HMPREF0083_03833"/>
<comment type="caution">
    <text evidence="2">The sequence shown here is derived from an EMBL/GenBank/DDBJ whole genome shotgun (WGS) entry which is preliminary data.</text>
</comment>
<accession>U1WHP2</accession>
<protein>
    <submittedName>
        <fullName evidence="2">Nitroreductase family protein</fullName>
    </submittedName>
</protein>
<dbReference type="HOGENOM" id="CLU_070764_7_2_9"/>
<dbReference type="Pfam" id="PF00881">
    <property type="entry name" value="Nitroreductase"/>
    <property type="match status" value="1"/>
</dbReference>
<organism evidence="2 3">
    <name type="scientific">Aneurinibacillus aneurinilyticus ATCC 12856</name>
    <dbReference type="NCBI Taxonomy" id="649747"/>
    <lineage>
        <taxon>Bacteria</taxon>
        <taxon>Bacillati</taxon>
        <taxon>Bacillota</taxon>
        <taxon>Bacilli</taxon>
        <taxon>Bacillales</taxon>
        <taxon>Paenibacillaceae</taxon>
        <taxon>Aneurinibacillus group</taxon>
        <taxon>Aneurinibacillus</taxon>
    </lineage>
</organism>
<evidence type="ECO:0000313" key="3">
    <source>
        <dbReference type="Proteomes" id="UP000016511"/>
    </source>
</evidence>
<keyword evidence="3" id="KW-1185">Reference proteome</keyword>
<reference evidence="2 3" key="1">
    <citation type="submission" date="2013-08" db="EMBL/GenBank/DDBJ databases">
        <authorList>
            <person name="Weinstock G."/>
            <person name="Sodergren E."/>
            <person name="Wylie T."/>
            <person name="Fulton L."/>
            <person name="Fulton R."/>
            <person name="Fronick C."/>
            <person name="O'Laughlin M."/>
            <person name="Godfrey J."/>
            <person name="Miner T."/>
            <person name="Herter B."/>
            <person name="Appelbaum E."/>
            <person name="Cordes M."/>
            <person name="Lek S."/>
            <person name="Wollam A."/>
            <person name="Pepin K.H."/>
            <person name="Palsikar V.B."/>
            <person name="Mitreva M."/>
            <person name="Wilson R.K."/>
        </authorList>
    </citation>
    <scope>NUCLEOTIDE SEQUENCE [LARGE SCALE GENOMIC DNA]</scope>
    <source>
        <strain evidence="2 3">ATCC 12856</strain>
    </source>
</reference>
<dbReference type="InterPro" id="IPR000415">
    <property type="entry name" value="Nitroreductase-like"/>
</dbReference>
<dbReference type="PANTHER" id="PTHR23026">
    <property type="entry name" value="NADPH NITROREDUCTASE"/>
    <property type="match status" value="1"/>
</dbReference>
<feature type="domain" description="Nitroreductase" evidence="1">
    <location>
        <begin position="52"/>
        <end position="236"/>
    </location>
</feature>
<evidence type="ECO:0000313" key="2">
    <source>
        <dbReference type="EMBL" id="ERI08104.1"/>
    </source>
</evidence>
<dbReference type="EMBL" id="AWSJ01000229">
    <property type="protein sequence ID" value="ERI08104.1"/>
    <property type="molecule type" value="Genomic_DNA"/>
</dbReference>
<dbReference type="InterPro" id="IPR029479">
    <property type="entry name" value="Nitroreductase"/>
</dbReference>
<dbReference type="eggNOG" id="COG0778">
    <property type="taxonomic scope" value="Bacteria"/>
</dbReference>
<dbReference type="InterPro" id="IPR050627">
    <property type="entry name" value="Nitroreductase/BluB"/>
</dbReference>
<sequence length="257" mass="29121">MDDTTNQGTIQSEAFNILVRGANTLCYNDADCIVFEKQVTLYMHYPDFKEIILGRRSVRKFTDQPVDMEDIKEIIDCARYAPSDTNSQTWEFIVILNKEKINKISEMTWEELHKIADGAKERGLEKEARLLTRSFGPYATAFTGAPALIVCLAPPYTSKFREKIFDPIMISEPSFWDEEGIKSSCLASQNLMLAAHAKGLATCAMTGPVLLAQHRMREYLQISPEKQINMVIALGHPSETPPRLPRKPVEDILHIIE</sequence>
<dbReference type="PANTHER" id="PTHR23026:SF123">
    <property type="entry name" value="NAD(P)H NITROREDUCTASE RV3131-RELATED"/>
    <property type="match status" value="1"/>
</dbReference>
<dbReference type="Proteomes" id="UP000016511">
    <property type="component" value="Unassembled WGS sequence"/>
</dbReference>
<name>U1WHP2_ANEAE</name>
<gene>
    <name evidence="2" type="ORF">HMPREF0083_03833</name>
</gene>
<dbReference type="SUPFAM" id="SSF55469">
    <property type="entry name" value="FMN-dependent nitroreductase-like"/>
    <property type="match status" value="1"/>
</dbReference>
<dbReference type="Gene3D" id="3.40.109.10">
    <property type="entry name" value="NADH Oxidase"/>
    <property type="match status" value="1"/>
</dbReference>